<dbReference type="PANTHER" id="PTHR43179">
    <property type="entry name" value="RHAMNOSYLTRANSFERASE WBBL"/>
    <property type="match status" value="1"/>
</dbReference>
<reference evidence="6 7" key="1">
    <citation type="submission" date="2016-08" db="EMBL/GenBank/DDBJ databases">
        <title>Genome sequence of Clavibacter michiganensis spp strain CFBP8017.</title>
        <authorList>
            <person name="Thapa S.P."/>
            <person name="Coaker G."/>
            <person name="Jacques M.-A."/>
        </authorList>
    </citation>
    <scope>NUCLEOTIDE SEQUENCE [LARGE SCALE GENOMIC DNA]</scope>
    <source>
        <strain evidence="6">CFBP8017</strain>
    </source>
</reference>
<feature type="domain" description="Glycosyltransferase 2-like" evidence="5">
    <location>
        <begin position="11"/>
        <end position="111"/>
    </location>
</feature>
<accession>A0A251YQ43</accession>
<organism evidence="6 7">
    <name type="scientific">Clavibacter michiganensis</name>
    <dbReference type="NCBI Taxonomy" id="28447"/>
    <lineage>
        <taxon>Bacteria</taxon>
        <taxon>Bacillati</taxon>
        <taxon>Actinomycetota</taxon>
        <taxon>Actinomycetes</taxon>
        <taxon>Micrococcales</taxon>
        <taxon>Microbacteriaceae</taxon>
        <taxon>Clavibacter</taxon>
    </lineage>
</organism>
<dbReference type="InterPro" id="IPR029044">
    <property type="entry name" value="Nucleotide-diphossugar_trans"/>
</dbReference>
<dbReference type="GO" id="GO:0016757">
    <property type="term" value="F:glycosyltransferase activity"/>
    <property type="evidence" value="ECO:0007669"/>
    <property type="project" value="UniProtKB-KW"/>
</dbReference>
<dbReference type="AlphaFoldDB" id="A0A251YQ43"/>
<evidence type="ECO:0000256" key="2">
    <source>
        <dbReference type="ARBA" id="ARBA00006739"/>
    </source>
</evidence>
<dbReference type="Pfam" id="PF00535">
    <property type="entry name" value="Glycos_transf_2"/>
    <property type="match status" value="1"/>
</dbReference>
<evidence type="ECO:0000256" key="3">
    <source>
        <dbReference type="ARBA" id="ARBA00022676"/>
    </source>
</evidence>
<evidence type="ECO:0000313" key="7">
    <source>
        <dbReference type="Proteomes" id="UP000195011"/>
    </source>
</evidence>
<protein>
    <submittedName>
        <fullName evidence="6">N-glycosyltransferase</fullName>
    </submittedName>
</protein>
<dbReference type="RefSeq" id="WP_086516679.1">
    <property type="nucleotide sequence ID" value="NZ_MDJY01000023.1"/>
</dbReference>
<dbReference type="Gene3D" id="3.90.550.10">
    <property type="entry name" value="Spore Coat Polysaccharide Biosynthesis Protein SpsA, Chain A"/>
    <property type="match status" value="1"/>
</dbReference>
<gene>
    <name evidence="6" type="ORF">BFL36_03840</name>
</gene>
<dbReference type="Proteomes" id="UP000195011">
    <property type="component" value="Unassembled WGS sequence"/>
</dbReference>
<evidence type="ECO:0000256" key="1">
    <source>
        <dbReference type="ARBA" id="ARBA00004776"/>
    </source>
</evidence>
<comment type="similarity">
    <text evidence="2">Belongs to the glycosyltransferase 2 family.</text>
</comment>
<keyword evidence="4 6" id="KW-0808">Transferase</keyword>
<dbReference type="PANTHER" id="PTHR43179:SF12">
    <property type="entry name" value="GALACTOFURANOSYLTRANSFERASE GLFT2"/>
    <property type="match status" value="1"/>
</dbReference>
<evidence type="ECO:0000313" key="6">
    <source>
        <dbReference type="EMBL" id="OUE26345.1"/>
    </source>
</evidence>
<dbReference type="EMBL" id="MDJY01000023">
    <property type="protein sequence ID" value="OUE26345.1"/>
    <property type="molecule type" value="Genomic_DNA"/>
</dbReference>
<evidence type="ECO:0000259" key="5">
    <source>
        <dbReference type="Pfam" id="PF00535"/>
    </source>
</evidence>
<dbReference type="SUPFAM" id="SSF53448">
    <property type="entry name" value="Nucleotide-diphospho-sugar transferases"/>
    <property type="match status" value="1"/>
</dbReference>
<comment type="pathway">
    <text evidence="1">Cell wall biogenesis; cell wall polysaccharide biosynthesis.</text>
</comment>
<proteinExistence type="inferred from homology"/>
<sequence>MSAVAPRVVAVVVAWNRRELVAATLAALEAQTAPLHRIVVIDNGSTDGSAEMVEERFPGVALTRLGRNTGGAGGFTAGIERAVTAHDAELVWLMDDDTVPDPTALAELLRARSVAPARTTVLASAVRWTDGRPHPMNTPRTRPSAGRASVARAARHGCTPVRTASFVSMLIEVDAIRTHGLPMADYFLWNDDFEYSARLLRRGRGYLVHGSTVEHRTRTFGSTDVDPGARFVYEVRNKLWMLRLSSALSPAERVLYAGAALVGWSRTIARSADRPLLLRGLVDGVRQGIGRRPRPAAEVLAGLGAVTEGVRRMEAEAGRAQPTGP</sequence>
<evidence type="ECO:0000256" key="4">
    <source>
        <dbReference type="ARBA" id="ARBA00022679"/>
    </source>
</evidence>
<name>A0A251YQ43_9MICO</name>
<comment type="caution">
    <text evidence="6">The sequence shown here is derived from an EMBL/GenBank/DDBJ whole genome shotgun (WGS) entry which is preliminary data.</text>
</comment>
<dbReference type="InterPro" id="IPR001173">
    <property type="entry name" value="Glyco_trans_2-like"/>
</dbReference>
<keyword evidence="3" id="KW-0328">Glycosyltransferase</keyword>